<keyword evidence="2 10" id="KW-0444">Lipid biosynthesis</keyword>
<dbReference type="GO" id="GO:0034626">
    <property type="term" value="P:fatty acid elongation, polyunsaturated fatty acid"/>
    <property type="evidence" value="ECO:0007669"/>
    <property type="project" value="TreeGrafter"/>
</dbReference>
<comment type="subcellular location">
    <subcellularLocation>
        <location evidence="1">Membrane</location>
        <topology evidence="1">Multi-pass membrane protein</topology>
    </subcellularLocation>
</comment>
<reference evidence="12" key="1">
    <citation type="submission" date="2021-01" db="EMBL/GenBank/DDBJ databases">
        <authorList>
            <person name="Corre E."/>
            <person name="Pelletier E."/>
            <person name="Niang G."/>
            <person name="Scheremetjew M."/>
            <person name="Finn R."/>
            <person name="Kale V."/>
            <person name="Holt S."/>
            <person name="Cochrane G."/>
            <person name="Meng A."/>
            <person name="Brown T."/>
            <person name="Cohen L."/>
        </authorList>
    </citation>
    <scope>NUCLEOTIDE SEQUENCE</scope>
    <source>
        <strain evidence="12">CCMP125</strain>
    </source>
</reference>
<dbReference type="GO" id="GO:0030148">
    <property type="term" value="P:sphingolipid biosynthetic process"/>
    <property type="evidence" value="ECO:0007669"/>
    <property type="project" value="TreeGrafter"/>
</dbReference>
<evidence type="ECO:0000313" key="12">
    <source>
        <dbReference type="EMBL" id="CAD9953991.1"/>
    </source>
</evidence>
<keyword evidence="9 10" id="KW-0275">Fatty acid biosynthesis</keyword>
<keyword evidence="5 10" id="KW-0276">Fatty acid metabolism</keyword>
<organism evidence="12">
    <name type="scientific">Entomoneis paludosa</name>
    <dbReference type="NCBI Taxonomy" id="265537"/>
    <lineage>
        <taxon>Eukaryota</taxon>
        <taxon>Sar</taxon>
        <taxon>Stramenopiles</taxon>
        <taxon>Ochrophyta</taxon>
        <taxon>Bacillariophyta</taxon>
        <taxon>Bacillariophyceae</taxon>
        <taxon>Bacillariophycidae</taxon>
        <taxon>Entomoneidaceae</taxon>
        <taxon>Entomoneis</taxon>
    </lineage>
</organism>
<name>A0A7S2Y6L4_9STRA</name>
<keyword evidence="7 10" id="KW-0443">Lipid metabolism</keyword>
<sequence>MTVSAQEQAPAVEVEIRKDSSLKITKNDVGKSAATATRTPPPGTVTTSPGEASLVARYTAASIVVAIFAVWGKFTFVTDGVPGGTIPLHSWKVPIGMNIFYLVSLPLLRTFTNRVLNPNVDVKSLLKEAMLVYNVGQVVLNAWMVYAFVHAVWFGGHPIIGGAKDMVETGVTYAVWVHYCDKYLEYMDTYFMVLRGRMDQVSFLHVYHHTSISLAWWIGLRVYPGGDSYFGAMCNSFIHVMMYSYYALALLKISCPWKKYLTQAQLIQFTSVVLFSFAGILSPSVEKTWESYVAHFVQDFEMISLFVLFMAFYRKAYSKKGGKADASKQQQRSSVSSTKKEDSSIDTQSLSSDSSEEEASSK</sequence>
<evidence type="ECO:0000256" key="3">
    <source>
        <dbReference type="ARBA" id="ARBA00022679"/>
    </source>
</evidence>
<dbReference type="Pfam" id="PF01151">
    <property type="entry name" value="ELO"/>
    <property type="match status" value="1"/>
</dbReference>
<keyword evidence="8 10" id="KW-0472">Membrane</keyword>
<dbReference type="GO" id="GO:0005789">
    <property type="term" value="C:endoplasmic reticulum membrane"/>
    <property type="evidence" value="ECO:0007669"/>
    <property type="project" value="TreeGrafter"/>
</dbReference>
<dbReference type="EMBL" id="HBHT01009971">
    <property type="protein sequence ID" value="CAD9953991.1"/>
    <property type="molecule type" value="Transcribed_RNA"/>
</dbReference>
<dbReference type="AlphaFoldDB" id="A0A7S2Y6L4"/>
<evidence type="ECO:0000256" key="9">
    <source>
        <dbReference type="ARBA" id="ARBA00023160"/>
    </source>
</evidence>
<feature type="transmembrane region" description="Helical" evidence="10">
    <location>
        <begin position="292"/>
        <end position="313"/>
    </location>
</feature>
<accession>A0A7S2Y6L4</accession>
<proteinExistence type="inferred from homology"/>
<feature type="region of interest" description="Disordered" evidence="11">
    <location>
        <begin position="28"/>
        <end position="48"/>
    </location>
</feature>
<feature type="transmembrane region" description="Helical" evidence="10">
    <location>
        <begin position="229"/>
        <end position="248"/>
    </location>
</feature>
<keyword evidence="6 10" id="KW-1133">Transmembrane helix</keyword>
<dbReference type="GO" id="GO:0019367">
    <property type="term" value="P:fatty acid elongation, saturated fatty acid"/>
    <property type="evidence" value="ECO:0007669"/>
    <property type="project" value="TreeGrafter"/>
</dbReference>
<keyword evidence="4 10" id="KW-0812">Transmembrane</keyword>
<protein>
    <recommendedName>
        <fullName evidence="10">Elongation of fatty acids protein</fullName>
        <ecNumber evidence="10">2.3.1.-</ecNumber>
    </recommendedName>
</protein>
<feature type="region of interest" description="Disordered" evidence="11">
    <location>
        <begin position="320"/>
        <end position="362"/>
    </location>
</feature>
<evidence type="ECO:0000256" key="4">
    <source>
        <dbReference type="ARBA" id="ARBA00022692"/>
    </source>
</evidence>
<evidence type="ECO:0000256" key="6">
    <source>
        <dbReference type="ARBA" id="ARBA00022989"/>
    </source>
</evidence>
<feature type="transmembrane region" description="Helical" evidence="10">
    <location>
        <begin position="55"/>
        <end position="72"/>
    </location>
</feature>
<evidence type="ECO:0000256" key="1">
    <source>
        <dbReference type="ARBA" id="ARBA00004141"/>
    </source>
</evidence>
<dbReference type="GO" id="GO:0042761">
    <property type="term" value="P:very long-chain fatty acid biosynthetic process"/>
    <property type="evidence" value="ECO:0007669"/>
    <property type="project" value="TreeGrafter"/>
</dbReference>
<evidence type="ECO:0000256" key="2">
    <source>
        <dbReference type="ARBA" id="ARBA00022516"/>
    </source>
</evidence>
<evidence type="ECO:0000256" key="7">
    <source>
        <dbReference type="ARBA" id="ARBA00023098"/>
    </source>
</evidence>
<dbReference type="InterPro" id="IPR002076">
    <property type="entry name" value="ELO_fam"/>
</dbReference>
<feature type="transmembrane region" description="Helical" evidence="10">
    <location>
        <begin position="93"/>
        <end position="111"/>
    </location>
</feature>
<dbReference type="GO" id="GO:0034625">
    <property type="term" value="P:fatty acid elongation, monounsaturated fatty acid"/>
    <property type="evidence" value="ECO:0007669"/>
    <property type="project" value="TreeGrafter"/>
</dbReference>
<dbReference type="EC" id="2.3.1.-" evidence="10"/>
<dbReference type="PROSITE" id="PS01188">
    <property type="entry name" value="ELO"/>
    <property type="match status" value="1"/>
</dbReference>
<evidence type="ECO:0000256" key="10">
    <source>
        <dbReference type="RuleBase" id="RU361115"/>
    </source>
</evidence>
<feature type="transmembrane region" description="Helical" evidence="10">
    <location>
        <begin position="201"/>
        <end position="223"/>
    </location>
</feature>
<dbReference type="PANTHER" id="PTHR11157:SF126">
    <property type="entry name" value="ELONGATION OF VERY LONG CHAIN FATTY ACIDS PROTEIN"/>
    <property type="match status" value="1"/>
</dbReference>
<feature type="transmembrane region" description="Helical" evidence="10">
    <location>
        <begin position="260"/>
        <end position="280"/>
    </location>
</feature>
<dbReference type="InterPro" id="IPR030457">
    <property type="entry name" value="ELO_CS"/>
</dbReference>
<evidence type="ECO:0000256" key="11">
    <source>
        <dbReference type="SAM" id="MobiDB-lite"/>
    </source>
</evidence>
<evidence type="ECO:0000256" key="5">
    <source>
        <dbReference type="ARBA" id="ARBA00022832"/>
    </source>
</evidence>
<comment type="catalytic activity">
    <reaction evidence="10">
        <text>an acyl-CoA + malonyl-CoA + H(+) = a 3-oxoacyl-CoA + CO2 + CoA</text>
        <dbReference type="Rhea" id="RHEA:50252"/>
        <dbReference type="ChEBI" id="CHEBI:15378"/>
        <dbReference type="ChEBI" id="CHEBI:16526"/>
        <dbReference type="ChEBI" id="CHEBI:57287"/>
        <dbReference type="ChEBI" id="CHEBI:57384"/>
        <dbReference type="ChEBI" id="CHEBI:58342"/>
        <dbReference type="ChEBI" id="CHEBI:90726"/>
    </reaction>
    <physiologicalReaction direction="left-to-right" evidence="10">
        <dbReference type="Rhea" id="RHEA:50253"/>
    </physiologicalReaction>
</comment>
<dbReference type="PANTHER" id="PTHR11157">
    <property type="entry name" value="FATTY ACID ACYL TRANSFERASE-RELATED"/>
    <property type="match status" value="1"/>
</dbReference>
<keyword evidence="3 10" id="KW-0808">Transferase</keyword>
<comment type="similarity">
    <text evidence="10">Belongs to the ELO family.</text>
</comment>
<feature type="transmembrane region" description="Helical" evidence="10">
    <location>
        <begin position="131"/>
        <end position="154"/>
    </location>
</feature>
<dbReference type="GO" id="GO:0009922">
    <property type="term" value="F:fatty acid elongase activity"/>
    <property type="evidence" value="ECO:0007669"/>
    <property type="project" value="InterPro"/>
</dbReference>
<evidence type="ECO:0000256" key="8">
    <source>
        <dbReference type="ARBA" id="ARBA00023136"/>
    </source>
</evidence>
<gene>
    <name evidence="12" type="ORF">APAL1065_LOCUS6658</name>
</gene>